<protein>
    <submittedName>
        <fullName evidence="7">High-affinity branched-chain amino acid transport ATP-binding protein LivF</fullName>
    </submittedName>
</protein>
<evidence type="ECO:0000256" key="5">
    <source>
        <dbReference type="ARBA" id="ARBA00022970"/>
    </source>
</evidence>
<dbReference type="GO" id="GO:0015658">
    <property type="term" value="F:branched-chain amino acid transmembrane transporter activity"/>
    <property type="evidence" value="ECO:0007669"/>
    <property type="project" value="TreeGrafter"/>
</dbReference>
<evidence type="ECO:0000256" key="3">
    <source>
        <dbReference type="ARBA" id="ARBA00022741"/>
    </source>
</evidence>
<dbReference type="PANTHER" id="PTHR43820:SF2">
    <property type="entry name" value="ABC TRANSPORTER ATP-BINDING PROTEIN"/>
    <property type="match status" value="1"/>
</dbReference>
<keyword evidence="2" id="KW-0813">Transport</keyword>
<feature type="domain" description="ABC transporter" evidence="6">
    <location>
        <begin position="2"/>
        <end position="233"/>
    </location>
</feature>
<name>A0A1Y5U379_9PROT</name>
<dbReference type="PROSITE" id="PS00211">
    <property type="entry name" value="ABC_TRANSPORTER_1"/>
    <property type="match status" value="1"/>
</dbReference>
<dbReference type="GO" id="GO:0016887">
    <property type="term" value="F:ATP hydrolysis activity"/>
    <property type="evidence" value="ECO:0007669"/>
    <property type="project" value="InterPro"/>
</dbReference>
<dbReference type="InterPro" id="IPR027417">
    <property type="entry name" value="P-loop_NTPase"/>
</dbReference>
<dbReference type="InParanoid" id="A0A1Y5U379"/>
<sequence>MLEVDRIDTFYGQSQALFGMSLSVGAAEVVTLMGRNGMGKTTTVRSIMGLTRVRAGEIRFNGVRIDSLPSYRVAKLGLGLVPEGRQIFPNLTVTENMIATAANRSGRDDPWTLAKVLELFPSLAERRNNMGNQLSGGEQQMLAVARALMTNPHLLILDEATEGLAPIIRAEIWSCLSRLRQGGQSILVIDKNIREMTRIADRHYIIEKGSVVWTGTSAELVSADDIQLRYLGV</sequence>
<evidence type="ECO:0000259" key="6">
    <source>
        <dbReference type="PROSITE" id="PS50893"/>
    </source>
</evidence>
<dbReference type="InterPro" id="IPR017871">
    <property type="entry name" value="ABC_transporter-like_CS"/>
</dbReference>
<keyword evidence="4 7" id="KW-0067">ATP-binding</keyword>
<proteinExistence type="inferred from homology"/>
<comment type="similarity">
    <text evidence="1">Belongs to the ABC transporter superfamily.</text>
</comment>
<keyword evidence="5" id="KW-0029">Amino-acid transport</keyword>
<reference evidence="7 8" key="1">
    <citation type="submission" date="2017-03" db="EMBL/GenBank/DDBJ databases">
        <authorList>
            <person name="Afonso C.L."/>
            <person name="Miller P.J."/>
            <person name="Scott M.A."/>
            <person name="Spackman E."/>
            <person name="Goraichik I."/>
            <person name="Dimitrov K.M."/>
            <person name="Suarez D.L."/>
            <person name="Swayne D.E."/>
        </authorList>
    </citation>
    <scope>NUCLEOTIDE SEQUENCE [LARGE SCALE GENOMIC DNA]</scope>
    <source>
        <strain evidence="7 8">CECT 7691</strain>
    </source>
</reference>
<dbReference type="GO" id="GO:0015807">
    <property type="term" value="P:L-amino acid transport"/>
    <property type="evidence" value="ECO:0007669"/>
    <property type="project" value="TreeGrafter"/>
</dbReference>
<evidence type="ECO:0000256" key="1">
    <source>
        <dbReference type="ARBA" id="ARBA00005417"/>
    </source>
</evidence>
<dbReference type="SUPFAM" id="SSF52540">
    <property type="entry name" value="P-loop containing nucleoside triphosphate hydrolases"/>
    <property type="match status" value="1"/>
</dbReference>
<dbReference type="Gene3D" id="3.40.50.300">
    <property type="entry name" value="P-loop containing nucleotide triphosphate hydrolases"/>
    <property type="match status" value="1"/>
</dbReference>
<dbReference type="InterPro" id="IPR003593">
    <property type="entry name" value="AAA+_ATPase"/>
</dbReference>
<dbReference type="SMART" id="SM00382">
    <property type="entry name" value="AAA"/>
    <property type="match status" value="1"/>
</dbReference>
<evidence type="ECO:0000313" key="7">
    <source>
        <dbReference type="EMBL" id="SLN77422.1"/>
    </source>
</evidence>
<dbReference type="Proteomes" id="UP000193200">
    <property type="component" value="Unassembled WGS sequence"/>
</dbReference>
<dbReference type="GO" id="GO:0005524">
    <property type="term" value="F:ATP binding"/>
    <property type="evidence" value="ECO:0007669"/>
    <property type="project" value="UniProtKB-KW"/>
</dbReference>
<gene>
    <name evidence="7" type="primary">livF_21</name>
    <name evidence="7" type="ORF">OCH7691_04412</name>
</gene>
<keyword evidence="3" id="KW-0547">Nucleotide-binding</keyword>
<dbReference type="RefSeq" id="WP_085885770.1">
    <property type="nucleotide sequence ID" value="NZ_FWFR01000007.1"/>
</dbReference>
<dbReference type="PROSITE" id="PS50893">
    <property type="entry name" value="ABC_TRANSPORTER_2"/>
    <property type="match status" value="1"/>
</dbReference>
<accession>A0A1Y5U379</accession>
<dbReference type="InterPro" id="IPR052156">
    <property type="entry name" value="BCAA_Transport_ATP-bd_LivF"/>
</dbReference>
<evidence type="ECO:0000256" key="2">
    <source>
        <dbReference type="ARBA" id="ARBA00022448"/>
    </source>
</evidence>
<dbReference type="AlphaFoldDB" id="A0A1Y5U379"/>
<dbReference type="CDD" id="cd03224">
    <property type="entry name" value="ABC_TM1139_LivF_branched"/>
    <property type="match status" value="1"/>
</dbReference>
<evidence type="ECO:0000313" key="8">
    <source>
        <dbReference type="Proteomes" id="UP000193200"/>
    </source>
</evidence>
<dbReference type="OrthoDB" id="9775250at2"/>
<dbReference type="EMBL" id="FWFR01000007">
    <property type="protein sequence ID" value="SLN77422.1"/>
    <property type="molecule type" value="Genomic_DNA"/>
</dbReference>
<dbReference type="Pfam" id="PF00005">
    <property type="entry name" value="ABC_tran"/>
    <property type="match status" value="1"/>
</dbReference>
<dbReference type="PANTHER" id="PTHR43820">
    <property type="entry name" value="HIGH-AFFINITY BRANCHED-CHAIN AMINO ACID TRANSPORT ATP-BINDING PROTEIN LIVF"/>
    <property type="match status" value="1"/>
</dbReference>
<organism evidence="7 8">
    <name type="scientific">Oceanibacterium hippocampi</name>
    <dbReference type="NCBI Taxonomy" id="745714"/>
    <lineage>
        <taxon>Bacteria</taxon>
        <taxon>Pseudomonadati</taxon>
        <taxon>Pseudomonadota</taxon>
        <taxon>Alphaproteobacteria</taxon>
        <taxon>Sneathiellales</taxon>
        <taxon>Sneathiellaceae</taxon>
        <taxon>Oceanibacterium</taxon>
    </lineage>
</organism>
<dbReference type="InterPro" id="IPR003439">
    <property type="entry name" value="ABC_transporter-like_ATP-bd"/>
</dbReference>
<evidence type="ECO:0000256" key="4">
    <source>
        <dbReference type="ARBA" id="ARBA00022840"/>
    </source>
</evidence>
<keyword evidence="8" id="KW-1185">Reference proteome</keyword>